<keyword evidence="1" id="KW-0391">Immunity</keyword>
<dbReference type="GO" id="GO:0002376">
    <property type="term" value="P:immune system process"/>
    <property type="evidence" value="ECO:0007669"/>
    <property type="project" value="UniProtKB-KW"/>
</dbReference>
<dbReference type="GO" id="GO:0004445">
    <property type="term" value="F:inositol-polyphosphate 5-phosphatase activity"/>
    <property type="evidence" value="ECO:0007669"/>
    <property type="project" value="TreeGrafter"/>
</dbReference>
<keyword evidence="2" id="KW-0727">SH2 domain</keyword>
<protein>
    <submittedName>
        <fullName evidence="4">SH2 domain-containing protein 1B</fullName>
    </submittedName>
</protein>
<dbReference type="GO" id="GO:0050776">
    <property type="term" value="P:regulation of immune response"/>
    <property type="evidence" value="ECO:0007669"/>
    <property type="project" value="TreeGrafter"/>
</dbReference>
<dbReference type="GeneID" id="108707522"/>
<evidence type="ECO:0000256" key="2">
    <source>
        <dbReference type="ARBA" id="ARBA00022999"/>
    </source>
</evidence>
<dbReference type="Bgee" id="108707522">
    <property type="expression patterns" value="Expressed in spleen and 7 other cell types or tissues"/>
</dbReference>
<organism evidence="3 4">
    <name type="scientific">Xenopus laevis</name>
    <name type="common">African clawed frog</name>
    <dbReference type="NCBI Taxonomy" id="8355"/>
    <lineage>
        <taxon>Eukaryota</taxon>
        <taxon>Metazoa</taxon>
        <taxon>Chordata</taxon>
        <taxon>Craniata</taxon>
        <taxon>Vertebrata</taxon>
        <taxon>Euteleostomi</taxon>
        <taxon>Amphibia</taxon>
        <taxon>Batrachia</taxon>
        <taxon>Anura</taxon>
        <taxon>Pipoidea</taxon>
        <taxon>Pipidae</taxon>
        <taxon>Xenopodinae</taxon>
        <taxon>Xenopus</taxon>
        <taxon>Xenopus</taxon>
    </lineage>
</organism>
<dbReference type="KEGG" id="xla:108707522"/>
<evidence type="ECO:0000256" key="1">
    <source>
        <dbReference type="ARBA" id="ARBA00022859"/>
    </source>
</evidence>
<evidence type="ECO:0000313" key="3">
    <source>
        <dbReference type="Proteomes" id="UP000186698"/>
    </source>
</evidence>
<proteinExistence type="predicted"/>
<keyword evidence="3" id="KW-1185">Reference proteome</keyword>
<dbReference type="InterPro" id="IPR000980">
    <property type="entry name" value="SH2"/>
</dbReference>
<dbReference type="GO" id="GO:0043569">
    <property type="term" value="P:negative regulation of insulin-like growth factor receptor signaling pathway"/>
    <property type="evidence" value="ECO:0007669"/>
    <property type="project" value="TreeGrafter"/>
</dbReference>
<dbReference type="PRINTS" id="PR00401">
    <property type="entry name" value="SH2DOMAIN"/>
</dbReference>
<name>A0A1L8HGG0_XENLA</name>
<dbReference type="OrthoDB" id="10053436at2759"/>
<gene>
    <name evidence="4 5" type="primary">sh2d1b.L</name>
</gene>
<dbReference type="AlphaFoldDB" id="A0A1L8HGG0"/>
<dbReference type="PROSITE" id="PS50001">
    <property type="entry name" value="SH2"/>
    <property type="match status" value="1"/>
</dbReference>
<dbReference type="GO" id="GO:0005829">
    <property type="term" value="C:cytosol"/>
    <property type="evidence" value="ECO:0007669"/>
    <property type="project" value="TreeGrafter"/>
</dbReference>
<dbReference type="PANTHER" id="PTHR46051:SF2">
    <property type="entry name" value="PHOSPHATIDYLINOSITOL 3,4,5-TRISPHOSPHATE 5-PHOSPHATASE 2"/>
    <property type="match status" value="1"/>
</dbReference>
<dbReference type="InterPro" id="IPR036860">
    <property type="entry name" value="SH2_dom_sf"/>
</dbReference>
<dbReference type="OMA" id="PRWRRSQ"/>
<evidence type="ECO:0000313" key="4">
    <source>
        <dbReference type="RefSeq" id="XP_018101009.1"/>
    </source>
</evidence>
<dbReference type="AGR" id="Xenbase:XB-GENE-17330602"/>
<dbReference type="Gene3D" id="3.30.505.10">
    <property type="entry name" value="SH2 domain"/>
    <property type="match status" value="1"/>
</dbReference>
<evidence type="ECO:0000313" key="5">
    <source>
        <dbReference type="Xenbase" id="XB-GENE-17330602"/>
    </source>
</evidence>
<reference evidence="4" key="1">
    <citation type="submission" date="2025-08" db="UniProtKB">
        <authorList>
            <consortium name="RefSeq"/>
        </authorList>
    </citation>
    <scope>IDENTIFICATION</scope>
    <source>
        <strain evidence="4">J_2021</strain>
        <tissue evidence="4">Erythrocytes</tissue>
    </source>
</reference>
<dbReference type="RefSeq" id="XP_018101009.1">
    <property type="nucleotide sequence ID" value="XM_018245520.2"/>
</dbReference>
<dbReference type="SMART" id="SM00252">
    <property type="entry name" value="SH2"/>
    <property type="match status" value="1"/>
</dbReference>
<dbReference type="Pfam" id="PF00017">
    <property type="entry name" value="SH2"/>
    <property type="match status" value="1"/>
</dbReference>
<dbReference type="PANTHER" id="PTHR46051">
    <property type="entry name" value="SH2 DOMAIN-CONTAINING PROTEIN"/>
    <property type="match status" value="1"/>
</dbReference>
<dbReference type="SUPFAM" id="SSF55550">
    <property type="entry name" value="SH2 domain"/>
    <property type="match status" value="1"/>
</dbReference>
<dbReference type="Proteomes" id="UP000186698">
    <property type="component" value="Chromosome 2L"/>
</dbReference>
<dbReference type="PaxDb" id="8355-A0A1L8HGG0"/>
<dbReference type="CTD" id="108707522"/>
<dbReference type="STRING" id="8355.A0A1L8HGG0"/>
<dbReference type="Xenbase" id="XB-GENE-17330602">
    <property type="gene designation" value="sh2d1b.L"/>
</dbReference>
<accession>A0A1L8HGG0</accession>
<sequence length="140" mass="15875">MDLACYHSNLTKKEGENLLVLEGKNGSYLLRDSESVAGAFCLCILFGRLIYTYRIFQDKNGLYKIQTADGVKQKKFQKLKDLIANYEKPSQGLIHHLVYPVNKETSLQISLNSMSGINSPLYNDTYAEVDDRDYVDVLPS</sequence>